<proteinExistence type="predicted"/>
<dbReference type="AlphaFoldDB" id="A0A931IVF6"/>
<name>A0A931IVF6_9BURK</name>
<accession>A0A931IVF6</accession>
<dbReference type="PROSITE" id="PS51257">
    <property type="entry name" value="PROKAR_LIPOPROTEIN"/>
    <property type="match status" value="1"/>
</dbReference>
<protein>
    <recommendedName>
        <fullName evidence="3">ABC-type transport auxiliary lipoprotein component domain-containing protein</fullName>
    </recommendedName>
</protein>
<reference evidence="1" key="1">
    <citation type="submission" date="2020-12" db="EMBL/GenBank/DDBJ databases">
        <title>The genome sequence of Inhella sp. 4Y17.</title>
        <authorList>
            <person name="Liu Y."/>
        </authorList>
    </citation>
    <scope>NUCLEOTIDE SEQUENCE</scope>
    <source>
        <strain evidence="1">4Y10</strain>
    </source>
</reference>
<gene>
    <name evidence="1" type="ORF">I7X43_02530</name>
</gene>
<dbReference type="Proteomes" id="UP000620139">
    <property type="component" value="Unassembled WGS sequence"/>
</dbReference>
<comment type="caution">
    <text evidence="1">The sequence shown here is derived from an EMBL/GenBank/DDBJ whole genome shotgun (WGS) entry which is preliminary data.</text>
</comment>
<keyword evidence="2" id="KW-1185">Reference proteome</keyword>
<dbReference type="RefSeq" id="WP_198099316.1">
    <property type="nucleotide sequence ID" value="NZ_JAEDAL010000001.1"/>
</dbReference>
<sequence>MSAVRFALAPIVALALTALVGCGSTVQSPPLALKPLQVLQWRSFVDPQLRQQIGLGDVQGGDAGAADFLGQTLRWLWGTHTPNAVVQDALEDQLRALQLLAAAPHPGRYRLDARIISLEASGLLGGAEATARVEYTVRENLPEAQAAPGAADGPGRILYQRQVRSQGEAAWLSHLMSGDRQRLAKQAALRAGLVVLAQDLVQLRV</sequence>
<evidence type="ECO:0000313" key="1">
    <source>
        <dbReference type="EMBL" id="MBH9551714.1"/>
    </source>
</evidence>
<evidence type="ECO:0000313" key="2">
    <source>
        <dbReference type="Proteomes" id="UP000620139"/>
    </source>
</evidence>
<evidence type="ECO:0008006" key="3">
    <source>
        <dbReference type="Google" id="ProtNLM"/>
    </source>
</evidence>
<organism evidence="1 2">
    <name type="scientific">Inhella gelatinilytica</name>
    <dbReference type="NCBI Taxonomy" id="2795030"/>
    <lineage>
        <taxon>Bacteria</taxon>
        <taxon>Pseudomonadati</taxon>
        <taxon>Pseudomonadota</taxon>
        <taxon>Betaproteobacteria</taxon>
        <taxon>Burkholderiales</taxon>
        <taxon>Sphaerotilaceae</taxon>
        <taxon>Inhella</taxon>
    </lineage>
</organism>
<dbReference type="EMBL" id="JAEDAL010000001">
    <property type="protein sequence ID" value="MBH9551714.1"/>
    <property type="molecule type" value="Genomic_DNA"/>
</dbReference>